<evidence type="ECO:0000313" key="7">
    <source>
        <dbReference type="Proteomes" id="UP000289738"/>
    </source>
</evidence>
<name>A0A445B0N6_ARAHY</name>
<dbReference type="EMBL" id="SDMP01000010">
    <property type="protein sequence ID" value="RYR32243.1"/>
    <property type="molecule type" value="Genomic_DNA"/>
</dbReference>
<dbReference type="InterPro" id="IPR043129">
    <property type="entry name" value="ATPase_NBD"/>
</dbReference>
<evidence type="ECO:0000256" key="3">
    <source>
        <dbReference type="ARBA" id="ARBA00022840"/>
    </source>
</evidence>
<gene>
    <name evidence="6" type="ORF">Ahy_A10g046832</name>
</gene>
<feature type="region of interest" description="Disordered" evidence="5">
    <location>
        <begin position="1"/>
        <end position="67"/>
    </location>
</feature>
<dbReference type="FunFam" id="3.90.640.10:FF:000002">
    <property type="entry name" value="Heat shock 70 kDa"/>
    <property type="match status" value="1"/>
</dbReference>
<dbReference type="Gene3D" id="2.60.34.10">
    <property type="entry name" value="Substrate Binding Domain Of DNAk, Chain A, domain 1"/>
    <property type="match status" value="1"/>
</dbReference>
<dbReference type="AlphaFoldDB" id="A0A445B0N6"/>
<reference evidence="6 7" key="1">
    <citation type="submission" date="2019-01" db="EMBL/GenBank/DDBJ databases">
        <title>Sequencing of cultivated peanut Arachis hypogaea provides insights into genome evolution and oil improvement.</title>
        <authorList>
            <person name="Chen X."/>
        </authorList>
    </citation>
    <scope>NUCLEOTIDE SEQUENCE [LARGE SCALE GENOMIC DNA]</scope>
    <source>
        <strain evidence="7">cv. Fuhuasheng</strain>
        <tissue evidence="6">Leaves</tissue>
    </source>
</reference>
<dbReference type="STRING" id="3818.A0A445B0N6"/>
<dbReference type="Gene3D" id="1.20.1270.10">
    <property type="match status" value="1"/>
</dbReference>
<protein>
    <recommendedName>
        <fullName evidence="8">Heat shock cognate 70 kDa protein</fullName>
    </recommendedName>
</protein>
<dbReference type="InterPro" id="IPR018181">
    <property type="entry name" value="Heat_shock_70_CS"/>
</dbReference>
<comment type="caution">
    <text evidence="6">The sequence shown here is derived from an EMBL/GenBank/DDBJ whole genome shotgun (WGS) entry which is preliminary data.</text>
</comment>
<dbReference type="PRINTS" id="PR00301">
    <property type="entry name" value="HEATSHOCK70"/>
</dbReference>
<evidence type="ECO:0008006" key="8">
    <source>
        <dbReference type="Google" id="ProtNLM"/>
    </source>
</evidence>
<keyword evidence="2 4" id="KW-0547">Nucleotide-binding</keyword>
<evidence type="ECO:0000256" key="1">
    <source>
        <dbReference type="ARBA" id="ARBA00007381"/>
    </source>
</evidence>
<comment type="similarity">
    <text evidence="1 4">Belongs to the heat shock protein 70 family.</text>
</comment>
<proteinExistence type="inferred from homology"/>
<accession>A0A445B0N6</accession>
<dbReference type="SUPFAM" id="SSF100934">
    <property type="entry name" value="Heat shock protein 70kD (HSP70), C-terminal subdomain"/>
    <property type="match status" value="1"/>
</dbReference>
<organism evidence="6 7">
    <name type="scientific">Arachis hypogaea</name>
    <name type="common">Peanut</name>
    <dbReference type="NCBI Taxonomy" id="3818"/>
    <lineage>
        <taxon>Eukaryota</taxon>
        <taxon>Viridiplantae</taxon>
        <taxon>Streptophyta</taxon>
        <taxon>Embryophyta</taxon>
        <taxon>Tracheophyta</taxon>
        <taxon>Spermatophyta</taxon>
        <taxon>Magnoliopsida</taxon>
        <taxon>eudicotyledons</taxon>
        <taxon>Gunneridae</taxon>
        <taxon>Pentapetalae</taxon>
        <taxon>rosids</taxon>
        <taxon>fabids</taxon>
        <taxon>Fabales</taxon>
        <taxon>Fabaceae</taxon>
        <taxon>Papilionoideae</taxon>
        <taxon>50 kb inversion clade</taxon>
        <taxon>dalbergioids sensu lato</taxon>
        <taxon>Dalbergieae</taxon>
        <taxon>Pterocarpus clade</taxon>
        <taxon>Arachis</taxon>
    </lineage>
</organism>
<dbReference type="Gene3D" id="3.30.420.40">
    <property type="match status" value="2"/>
</dbReference>
<evidence type="ECO:0000256" key="5">
    <source>
        <dbReference type="SAM" id="MobiDB-lite"/>
    </source>
</evidence>
<dbReference type="SUPFAM" id="SSF100920">
    <property type="entry name" value="Heat shock protein 70kD (HSP70), peptide-binding domain"/>
    <property type="match status" value="1"/>
</dbReference>
<dbReference type="PANTHER" id="PTHR19375">
    <property type="entry name" value="HEAT SHOCK PROTEIN 70KDA"/>
    <property type="match status" value="1"/>
</dbReference>
<dbReference type="SUPFAM" id="SSF53067">
    <property type="entry name" value="Actin-like ATPase domain"/>
    <property type="match status" value="2"/>
</dbReference>
<evidence type="ECO:0000313" key="6">
    <source>
        <dbReference type="EMBL" id="RYR32243.1"/>
    </source>
</evidence>
<dbReference type="FunFam" id="2.60.34.10:FF:000012">
    <property type="entry name" value="Heat shock 70 kDa protein"/>
    <property type="match status" value="1"/>
</dbReference>
<dbReference type="GO" id="GO:0005524">
    <property type="term" value="F:ATP binding"/>
    <property type="evidence" value="ECO:0007669"/>
    <property type="project" value="UniProtKB-KW"/>
</dbReference>
<dbReference type="Proteomes" id="UP000289738">
    <property type="component" value="Chromosome A10"/>
</dbReference>
<dbReference type="InterPro" id="IPR013126">
    <property type="entry name" value="Hsp_70_fam"/>
</dbReference>
<evidence type="ECO:0000256" key="4">
    <source>
        <dbReference type="RuleBase" id="RU003322"/>
    </source>
</evidence>
<sequence length="580" mass="65363">MTTSSTSSSETRREGARHGSTEAHRRDTAKDRGATSRIQAVEHTRHERTSKIQGTRHEKNAERRGLGEEVRARDGELRLCFFAKDSVKAKQRERAHSKVTSRETISGFFFPTPSTLSGNILLHDTFVLIPINVDSQRKATKDAGAIAGLNVMRIINEPTAAAIAYGLDKLADCKEERNIFIFDLGGGTFDVSLLTIKDKVFEVKATAGNTHLGGEDFDNRMVNYFVEEFKRKNNVDISGNSKALRRLRSACERAKRTLSFAFDTVIEIDALYQGIDLYSSLSRAKFEELNMELFRNCMETVDKCLTDAKIDRIPKLQQLLQEFFRGKDLCKSINPDEAVAYGAAVQAALLSEDIKKAPELVLLDVTPLSLGIKTSGDLMSVVIPRNTTIPKKRTEKYFTAKDNHTIVPIRVYEGERTRATDNNLLGWFKLSGFPHAPRGHPLYVCFDIDADGILNVSAWEETNCCRNEITITNDNERLSAKEIQRLIEEAENYKVEDANFLEKANALSDLDHYVYKMEKALKDKDISSKLCPLDKEKIHSAIAKARNLLVGDNQQREIKEFENCLKEVKGIFEPIMAKTR</sequence>
<keyword evidence="7" id="KW-1185">Reference proteome</keyword>
<dbReference type="FunFam" id="3.30.420.40:FF:000028">
    <property type="entry name" value="heat shock 70 kDa protein-like"/>
    <property type="match status" value="1"/>
</dbReference>
<dbReference type="PROSITE" id="PS00329">
    <property type="entry name" value="HSP70_2"/>
    <property type="match status" value="1"/>
</dbReference>
<dbReference type="Gene3D" id="3.90.640.10">
    <property type="entry name" value="Actin, Chain A, domain 4"/>
    <property type="match status" value="1"/>
</dbReference>
<evidence type="ECO:0000256" key="2">
    <source>
        <dbReference type="ARBA" id="ARBA00022741"/>
    </source>
</evidence>
<dbReference type="Pfam" id="PF00012">
    <property type="entry name" value="HSP70"/>
    <property type="match status" value="1"/>
</dbReference>
<dbReference type="InterPro" id="IPR029047">
    <property type="entry name" value="HSP70_peptide-bd_sf"/>
</dbReference>
<keyword evidence="3 4" id="KW-0067">ATP-binding</keyword>
<dbReference type="InterPro" id="IPR029048">
    <property type="entry name" value="HSP70_C_sf"/>
</dbReference>
<dbReference type="GO" id="GO:0140662">
    <property type="term" value="F:ATP-dependent protein folding chaperone"/>
    <property type="evidence" value="ECO:0007669"/>
    <property type="project" value="InterPro"/>
</dbReference>
<feature type="compositionally biased region" description="Basic and acidic residues" evidence="5">
    <location>
        <begin position="10"/>
        <end position="67"/>
    </location>
</feature>